<keyword evidence="3 9" id="KW-0813">Transport</keyword>
<proteinExistence type="inferred from homology"/>
<dbReference type="GO" id="GO:0012505">
    <property type="term" value="C:endomembrane system"/>
    <property type="evidence" value="ECO:0007669"/>
    <property type="project" value="UniProtKB-SubCell"/>
</dbReference>
<dbReference type="Gramene" id="Jr10_03100_p1">
    <property type="protein sequence ID" value="cds.Jr10_03100_p1"/>
    <property type="gene ID" value="Jr10_03100"/>
</dbReference>
<keyword evidence="4 9" id="KW-0762">Sugar transport</keyword>
<dbReference type="FunFam" id="1.20.1280.290:FF:000002">
    <property type="entry name" value="Bidirectional sugar transporter SWEET"/>
    <property type="match status" value="1"/>
</dbReference>
<evidence type="ECO:0000256" key="7">
    <source>
        <dbReference type="ARBA" id="ARBA00022989"/>
    </source>
</evidence>
<feature type="transmembrane region" description="Helical" evidence="9">
    <location>
        <begin position="88"/>
        <end position="108"/>
    </location>
</feature>
<reference evidence="11" key="2">
    <citation type="submission" date="2020-03" db="EMBL/GenBank/DDBJ databases">
        <title>Walnut 2.0.</title>
        <authorList>
            <person name="Marrano A."/>
            <person name="Britton M."/>
            <person name="Zimin A.V."/>
            <person name="Zaini P.A."/>
            <person name="Workman R."/>
            <person name="Puiu D."/>
            <person name="Bianco L."/>
            <person name="Allen B.J."/>
            <person name="Troggio M."/>
            <person name="Leslie C.A."/>
            <person name="Timp W."/>
            <person name="Dendekar A."/>
            <person name="Salzberg S.L."/>
            <person name="Neale D.B."/>
        </authorList>
    </citation>
    <scope>NUCLEOTIDE SEQUENCE</scope>
    <source>
        <tissue evidence="11">Leaves</tissue>
    </source>
</reference>
<keyword evidence="5 9" id="KW-0812">Transmembrane</keyword>
<evidence type="ECO:0000256" key="10">
    <source>
        <dbReference type="SAM" id="MobiDB-lite"/>
    </source>
</evidence>
<feature type="transmembrane region" description="Helical" evidence="9">
    <location>
        <begin position="114"/>
        <end position="136"/>
    </location>
</feature>
<keyword evidence="8 9" id="KW-0472">Membrane</keyword>
<dbReference type="GO" id="GO:0005886">
    <property type="term" value="C:plasma membrane"/>
    <property type="evidence" value="ECO:0007669"/>
    <property type="project" value="UniProtKB-SubCell"/>
</dbReference>
<sequence length="284" mass="31376">KLLDPTPTPTLSSYIFAPPSPDLSPKPLLSLNSTQDSQEYASKMVSAKFARNVVGIVGNVISFGLFLSPVPTFYRIITKKAVEDFSPVPYIATVLNCLFWIFYGMPFVHPDSLLVVTINSVGLALELIYLAIFYAYAAEQKNGRKKVLIGLAGEVVFTVLIVVITMLALHTHKNRSMMVGIICDIFNIMMYVSPLTVMKQVITTKSVKYMPFYLSLANFLNGCVWTAYALIKFDIYILVSNGIGAVSGAAQLILYAVYYRTTPKDDDNDNDVPQKPSNVQLSNA</sequence>
<evidence type="ECO:0000256" key="4">
    <source>
        <dbReference type="ARBA" id="ARBA00022597"/>
    </source>
</evidence>
<evidence type="ECO:0000256" key="5">
    <source>
        <dbReference type="ARBA" id="ARBA00022692"/>
    </source>
</evidence>
<evidence type="ECO:0000313" key="11">
    <source>
        <dbReference type="EMBL" id="KAF5457237.1"/>
    </source>
</evidence>
<feature type="transmembrane region" description="Helical" evidence="9">
    <location>
        <begin position="237"/>
        <end position="258"/>
    </location>
</feature>
<protein>
    <recommendedName>
        <fullName evidence="9">Bidirectional sugar transporter SWEET</fullName>
    </recommendedName>
</protein>
<dbReference type="EMBL" id="LIHL02000010">
    <property type="protein sequence ID" value="KAF5457237.1"/>
    <property type="molecule type" value="Genomic_DNA"/>
</dbReference>
<comment type="function">
    <text evidence="9">Mediates both low-affinity uptake and efflux of sugar across the membrane.</text>
</comment>
<reference evidence="11" key="1">
    <citation type="submission" date="2015-10" db="EMBL/GenBank/DDBJ databases">
        <authorList>
            <person name="Martinez-Garcia P.J."/>
            <person name="Crepeau M.W."/>
            <person name="Puiu D."/>
            <person name="Gonzalez-Ibeas D."/>
            <person name="Whalen J."/>
            <person name="Stevens K."/>
            <person name="Paul R."/>
            <person name="Butterfield T."/>
            <person name="Britton M."/>
            <person name="Reagan R."/>
            <person name="Chakraborty S."/>
            <person name="Walawage S.L."/>
            <person name="Vasquez-Gross H.A."/>
            <person name="Cardeno C."/>
            <person name="Famula R."/>
            <person name="Pratt K."/>
            <person name="Kuruganti S."/>
            <person name="Aradhya M.K."/>
            <person name="Leslie C.A."/>
            <person name="Dandekar A.M."/>
            <person name="Salzberg S.L."/>
            <person name="Wegrzyn J.L."/>
            <person name="Langley C.H."/>
            <person name="Neale D.B."/>
        </authorList>
    </citation>
    <scope>NUCLEOTIDE SEQUENCE</scope>
    <source>
        <tissue evidence="11">Leaves</tissue>
    </source>
</reference>
<evidence type="ECO:0000256" key="6">
    <source>
        <dbReference type="ARBA" id="ARBA00022737"/>
    </source>
</evidence>
<dbReference type="InterPro" id="IPR004316">
    <property type="entry name" value="SWEET_rpt"/>
</dbReference>
<feature type="region of interest" description="Disordered" evidence="10">
    <location>
        <begin position="265"/>
        <end position="284"/>
    </location>
</feature>
<feature type="compositionally biased region" description="Polar residues" evidence="10">
    <location>
        <begin position="275"/>
        <end position="284"/>
    </location>
</feature>
<evidence type="ECO:0000256" key="3">
    <source>
        <dbReference type="ARBA" id="ARBA00022448"/>
    </source>
</evidence>
<feature type="transmembrane region" description="Helical" evidence="9">
    <location>
        <begin position="148"/>
        <end position="170"/>
    </location>
</feature>
<dbReference type="AlphaFoldDB" id="A0A833X2Q9"/>
<evidence type="ECO:0000256" key="1">
    <source>
        <dbReference type="ARBA" id="ARBA00004127"/>
    </source>
</evidence>
<organism evidence="11 12">
    <name type="scientific">Juglans regia</name>
    <name type="common">English walnut</name>
    <dbReference type="NCBI Taxonomy" id="51240"/>
    <lineage>
        <taxon>Eukaryota</taxon>
        <taxon>Viridiplantae</taxon>
        <taxon>Streptophyta</taxon>
        <taxon>Embryophyta</taxon>
        <taxon>Tracheophyta</taxon>
        <taxon>Spermatophyta</taxon>
        <taxon>Magnoliopsida</taxon>
        <taxon>eudicotyledons</taxon>
        <taxon>Gunneridae</taxon>
        <taxon>Pentapetalae</taxon>
        <taxon>rosids</taxon>
        <taxon>fabids</taxon>
        <taxon>Fagales</taxon>
        <taxon>Juglandaceae</taxon>
        <taxon>Juglans</taxon>
    </lineage>
</organism>
<dbReference type="InterPro" id="IPR047664">
    <property type="entry name" value="SWEET"/>
</dbReference>
<feature type="transmembrane region" description="Helical" evidence="9">
    <location>
        <begin position="176"/>
        <end position="198"/>
    </location>
</feature>
<dbReference type="GO" id="GO:0051119">
    <property type="term" value="F:sugar transmembrane transporter activity"/>
    <property type="evidence" value="ECO:0007669"/>
    <property type="project" value="InterPro"/>
</dbReference>
<dbReference type="Pfam" id="PF03083">
    <property type="entry name" value="MtN3_slv"/>
    <property type="match status" value="2"/>
</dbReference>
<dbReference type="PANTHER" id="PTHR10791:SF236">
    <property type="entry name" value="BIDIRECTIONAL SUGAR TRANSPORTER SWEET8"/>
    <property type="match status" value="1"/>
</dbReference>
<comment type="caution">
    <text evidence="11">The sequence shown here is derived from an EMBL/GenBank/DDBJ whole genome shotgun (WGS) entry which is preliminary data.</text>
</comment>
<dbReference type="GO" id="GO:0051260">
    <property type="term" value="P:protein homooligomerization"/>
    <property type="evidence" value="ECO:0007669"/>
    <property type="project" value="UniProtKB-ARBA"/>
</dbReference>
<feature type="transmembrane region" description="Helical" evidence="9">
    <location>
        <begin position="210"/>
        <end position="231"/>
    </location>
</feature>
<comment type="subcellular location">
    <subcellularLocation>
        <location evidence="9">Cell membrane</location>
        <topology evidence="9">Multi-pass membrane protein</topology>
    </subcellularLocation>
    <subcellularLocation>
        <location evidence="1">Endomembrane system</location>
        <topology evidence="1">Multi-pass membrane protein</topology>
    </subcellularLocation>
</comment>
<name>A0A833X2Q9_JUGRE</name>
<dbReference type="FunFam" id="1.20.1280.290:FF:000001">
    <property type="entry name" value="Bidirectional sugar transporter SWEET"/>
    <property type="match status" value="1"/>
</dbReference>
<keyword evidence="7 9" id="KW-1133">Transmembrane helix</keyword>
<evidence type="ECO:0000313" key="12">
    <source>
        <dbReference type="Proteomes" id="UP000619265"/>
    </source>
</evidence>
<gene>
    <name evidence="11" type="ORF">F2P56_021352</name>
</gene>
<feature type="non-terminal residue" evidence="11">
    <location>
        <position position="1"/>
    </location>
</feature>
<feature type="transmembrane region" description="Helical" evidence="9">
    <location>
        <begin position="53"/>
        <end position="76"/>
    </location>
</feature>
<accession>A0A833X2Q9</accession>
<evidence type="ECO:0000256" key="8">
    <source>
        <dbReference type="ARBA" id="ARBA00023136"/>
    </source>
</evidence>
<dbReference type="Gene3D" id="1.20.1280.290">
    <property type="match status" value="2"/>
</dbReference>
<evidence type="ECO:0000256" key="2">
    <source>
        <dbReference type="ARBA" id="ARBA00007809"/>
    </source>
</evidence>
<dbReference type="PANTHER" id="PTHR10791">
    <property type="entry name" value="RAG1-ACTIVATING PROTEIN 1"/>
    <property type="match status" value="1"/>
</dbReference>
<keyword evidence="6" id="KW-0677">Repeat</keyword>
<evidence type="ECO:0000256" key="9">
    <source>
        <dbReference type="RuleBase" id="RU910715"/>
    </source>
</evidence>
<comment type="similarity">
    <text evidence="2 9">Belongs to the SWEET sugar transporter family.</text>
</comment>
<dbReference type="Proteomes" id="UP000619265">
    <property type="component" value="Unassembled WGS sequence"/>
</dbReference>